<protein>
    <submittedName>
        <fullName evidence="1">Uncharacterized protein</fullName>
    </submittedName>
</protein>
<organism evidence="1 2">
    <name type="scientific">Apibacter mensalis</name>
    <dbReference type="NCBI Taxonomy" id="1586267"/>
    <lineage>
        <taxon>Bacteria</taxon>
        <taxon>Pseudomonadati</taxon>
        <taxon>Bacteroidota</taxon>
        <taxon>Flavobacteriia</taxon>
        <taxon>Flavobacteriales</taxon>
        <taxon>Weeksellaceae</taxon>
        <taxon>Apibacter</taxon>
    </lineage>
</organism>
<dbReference type="RefSeq" id="WP_055426274.1">
    <property type="nucleotide sequence ID" value="NZ_FCOR01000016.1"/>
</dbReference>
<evidence type="ECO:0000313" key="2">
    <source>
        <dbReference type="Proteomes" id="UP000182761"/>
    </source>
</evidence>
<accession>A0A0X3ASA5</accession>
<dbReference type="Proteomes" id="UP000182761">
    <property type="component" value="Unassembled WGS sequence"/>
</dbReference>
<proteinExistence type="predicted"/>
<dbReference type="EMBL" id="FCOR01000016">
    <property type="protein sequence ID" value="CVK17103.1"/>
    <property type="molecule type" value="Genomic_DNA"/>
</dbReference>
<dbReference type="STRING" id="1586267.GCA_001418685_01970"/>
<gene>
    <name evidence="1" type="ORF">Ga0061079_1165</name>
</gene>
<keyword evidence="2" id="KW-1185">Reference proteome</keyword>
<reference evidence="1 2" key="1">
    <citation type="submission" date="2016-01" db="EMBL/GenBank/DDBJ databases">
        <authorList>
            <person name="McClelland M."/>
            <person name="Jain A."/>
            <person name="Saraogi P."/>
            <person name="Mendelson R."/>
            <person name="Westerman R."/>
            <person name="SanMiguel P."/>
            <person name="Csonka L."/>
        </authorList>
    </citation>
    <scope>NUCLEOTIDE SEQUENCE [LARGE SCALE GENOMIC DNA]</scope>
    <source>
        <strain evidence="1 2">R-53146</strain>
    </source>
</reference>
<name>A0A0X3ASA5_9FLAO</name>
<evidence type="ECO:0000313" key="1">
    <source>
        <dbReference type="EMBL" id="CVK17103.1"/>
    </source>
</evidence>
<sequence length="88" mass="10537">MKMVFTDEQLLNILAFDTQHRIITIEERILIHKERARQAHGLPAREFDSPKLQELLTKTCVEIRLSGWLRPEYRYFEENGQIKIDKIN</sequence>
<dbReference type="AlphaFoldDB" id="A0A0X3ASA5"/>